<comment type="similarity">
    <text evidence="2">Belongs to the TAF7 family.</text>
</comment>
<evidence type="ECO:0000256" key="4">
    <source>
        <dbReference type="ARBA" id="ARBA00023163"/>
    </source>
</evidence>
<dbReference type="GO" id="GO:0016251">
    <property type="term" value="F:RNA polymerase II general transcription initiation factor activity"/>
    <property type="evidence" value="ECO:0007669"/>
    <property type="project" value="TreeGrafter"/>
</dbReference>
<dbReference type="CTD" id="6879"/>
<dbReference type="InParanoid" id="A0A6P6Y989"/>
<feature type="compositionally biased region" description="Basic and acidic residues" evidence="7">
    <location>
        <begin position="189"/>
        <end position="199"/>
    </location>
</feature>
<feature type="coiled-coil region" evidence="6">
    <location>
        <begin position="322"/>
        <end position="386"/>
    </location>
</feature>
<organism evidence="9 10">
    <name type="scientific">Dermatophagoides pteronyssinus</name>
    <name type="common">European house dust mite</name>
    <dbReference type="NCBI Taxonomy" id="6956"/>
    <lineage>
        <taxon>Eukaryota</taxon>
        <taxon>Metazoa</taxon>
        <taxon>Ecdysozoa</taxon>
        <taxon>Arthropoda</taxon>
        <taxon>Chelicerata</taxon>
        <taxon>Arachnida</taxon>
        <taxon>Acari</taxon>
        <taxon>Acariformes</taxon>
        <taxon>Sarcoptiformes</taxon>
        <taxon>Astigmata</taxon>
        <taxon>Psoroptidia</taxon>
        <taxon>Analgoidea</taxon>
        <taxon>Pyroglyphidae</taxon>
        <taxon>Dermatophagoidinae</taxon>
        <taxon>Dermatophagoides</taxon>
    </lineage>
</organism>
<gene>
    <name evidence="10" type="primary">LOC113795853</name>
</gene>
<proteinExistence type="inferred from homology"/>
<comment type="subcellular location">
    <subcellularLocation>
        <location evidence="1">Nucleus</location>
    </subcellularLocation>
</comment>
<dbReference type="FunCoup" id="A0A6P6Y989">
    <property type="interactions" value="354"/>
</dbReference>
<dbReference type="OrthoDB" id="153872at2759"/>
<dbReference type="GO" id="GO:0051123">
    <property type="term" value="P:RNA polymerase II preinitiation complex assembly"/>
    <property type="evidence" value="ECO:0007669"/>
    <property type="project" value="TreeGrafter"/>
</dbReference>
<feature type="compositionally biased region" description="Low complexity" evidence="7">
    <location>
        <begin position="200"/>
        <end position="212"/>
    </location>
</feature>
<dbReference type="Pfam" id="PF04658">
    <property type="entry name" value="TAFII55_N"/>
    <property type="match status" value="1"/>
</dbReference>
<feature type="domain" description="TAFII55 protein conserved region" evidence="8">
    <location>
        <begin position="18"/>
        <end position="178"/>
    </location>
</feature>
<feature type="compositionally biased region" description="Basic and acidic residues" evidence="7">
    <location>
        <begin position="249"/>
        <end position="269"/>
    </location>
</feature>
<evidence type="ECO:0000313" key="9">
    <source>
        <dbReference type="Proteomes" id="UP000515146"/>
    </source>
</evidence>
<dbReference type="InterPro" id="IPR006751">
    <property type="entry name" value="TAFII55_prot_cons_reg"/>
</dbReference>
<dbReference type="GO" id="GO:0005669">
    <property type="term" value="C:transcription factor TFIID complex"/>
    <property type="evidence" value="ECO:0007669"/>
    <property type="project" value="InterPro"/>
</dbReference>
<evidence type="ECO:0000256" key="3">
    <source>
        <dbReference type="ARBA" id="ARBA00023015"/>
    </source>
</evidence>
<dbReference type="SMART" id="SM01370">
    <property type="entry name" value="TAFII55_N"/>
    <property type="match status" value="1"/>
</dbReference>
<dbReference type="AlphaFoldDB" id="A0A6P6Y989"/>
<dbReference type="InterPro" id="IPR037817">
    <property type="entry name" value="TAF7"/>
</dbReference>
<evidence type="ECO:0000256" key="1">
    <source>
        <dbReference type="ARBA" id="ARBA00004123"/>
    </source>
</evidence>
<evidence type="ECO:0000256" key="2">
    <source>
        <dbReference type="ARBA" id="ARBA00009368"/>
    </source>
</evidence>
<dbReference type="PANTHER" id="PTHR12228">
    <property type="entry name" value="TRANSCRIPTION INITIATION FACTOR TFIID 55 KD SUBUNIT-RELATED"/>
    <property type="match status" value="1"/>
</dbReference>
<protein>
    <submittedName>
        <fullName evidence="10">Transcription initiation factor TFIID subunit 7-like</fullName>
    </submittedName>
</protein>
<evidence type="ECO:0000313" key="10">
    <source>
        <dbReference type="RefSeq" id="XP_027201880.1"/>
    </source>
</evidence>
<evidence type="ECO:0000259" key="8">
    <source>
        <dbReference type="SMART" id="SM01370"/>
    </source>
</evidence>
<dbReference type="PANTHER" id="PTHR12228:SF0">
    <property type="entry name" value="TATA-BOX BINDING PROTEIN ASSOCIATED FACTOR 7"/>
    <property type="match status" value="1"/>
</dbReference>
<dbReference type="Proteomes" id="UP000515146">
    <property type="component" value="Unplaced"/>
</dbReference>
<reference evidence="10" key="1">
    <citation type="submission" date="2025-08" db="UniProtKB">
        <authorList>
            <consortium name="RefSeq"/>
        </authorList>
    </citation>
    <scope>IDENTIFICATION</scope>
    <source>
        <strain evidence="10">Airmid</strain>
    </source>
</reference>
<feature type="region of interest" description="Disordered" evidence="7">
    <location>
        <begin position="189"/>
        <end position="274"/>
    </location>
</feature>
<evidence type="ECO:0000256" key="6">
    <source>
        <dbReference type="SAM" id="Coils"/>
    </source>
</evidence>
<dbReference type="OMA" id="HWLMHAK"/>
<keyword evidence="6" id="KW-0175">Coiled coil</keyword>
<keyword evidence="3" id="KW-0805">Transcription regulation</keyword>
<keyword evidence="5" id="KW-0539">Nucleus</keyword>
<dbReference type="CDD" id="cd08047">
    <property type="entry name" value="TAF7"/>
    <property type="match status" value="1"/>
</dbReference>
<accession>A0A6P6Y989</accession>
<evidence type="ECO:0000256" key="7">
    <source>
        <dbReference type="SAM" id="MobiDB-lite"/>
    </source>
</evidence>
<keyword evidence="4" id="KW-0804">Transcription</keyword>
<dbReference type="KEGG" id="dpte:113795853"/>
<evidence type="ECO:0000256" key="5">
    <source>
        <dbReference type="ARBA" id="ARBA00023242"/>
    </source>
</evidence>
<dbReference type="RefSeq" id="XP_027201880.1">
    <property type="nucleotide sequence ID" value="XM_027346079.1"/>
</dbReference>
<name>A0A6P6Y989_DERPT</name>
<sequence>MPLEEQPKLDSTNDNFELESQFILRLPSLPAASLRAAIKSGVLNLKDRLSIQIDQDIRNGIVRFDGWVLPAKIVDLPTILESLKTLDNKNFYKTADISQMMICKEETDEIVKEDPDEVVKKTKDGRDKKYLYPHGITKPLKNVRKRRFRKTLRKKYVDFPEIEKEVKRLLRQDNEATNVRFEIVNIEEENKTDPKEKDQSSSTAAANATNSALDDRDLFGDVVSSSDDDDDERLGYSDEGSRMSGTFRDYLRDHNVDNNDNDTKIDSDNNNKNFSFSQAFSQQQQSSSSTNVYDYSTSAAAADAACEENNEASYSLTKNLENESIRLKLQELEQEIFNLQTQRHQQQTDLDSIENMALKQRFQSIIDDLREQELAKKQEYDELKKSLF</sequence>
<keyword evidence="9" id="KW-1185">Reference proteome</keyword>